<dbReference type="AlphaFoldDB" id="A0A1Y2G4G3"/>
<dbReference type="PANTHER" id="PTHR22950">
    <property type="entry name" value="AMINO ACID TRANSPORTER"/>
    <property type="match status" value="1"/>
</dbReference>
<feature type="transmembrane region" description="Helical" evidence="7">
    <location>
        <begin position="432"/>
        <end position="452"/>
    </location>
</feature>
<accession>A0A1Y2G4G3</accession>
<feature type="transmembrane region" description="Helical" evidence="7">
    <location>
        <begin position="405"/>
        <end position="426"/>
    </location>
</feature>
<dbReference type="EMBL" id="MCGR01000001">
    <property type="protein sequence ID" value="ORY92825.1"/>
    <property type="molecule type" value="Genomic_DNA"/>
</dbReference>
<dbReference type="InParanoid" id="A0A1Y2G4G3"/>
<evidence type="ECO:0000259" key="8">
    <source>
        <dbReference type="Pfam" id="PF01490"/>
    </source>
</evidence>
<feature type="transmembrane region" description="Helical" evidence="7">
    <location>
        <begin position="315"/>
        <end position="340"/>
    </location>
</feature>
<feature type="domain" description="Amino acid transporter transmembrane" evidence="8">
    <location>
        <begin position="91"/>
        <end position="454"/>
    </location>
</feature>
<evidence type="ECO:0000256" key="5">
    <source>
        <dbReference type="ARBA" id="ARBA00023136"/>
    </source>
</evidence>
<feature type="transmembrane region" description="Helical" evidence="7">
    <location>
        <begin position="173"/>
        <end position="193"/>
    </location>
</feature>
<evidence type="ECO:0000313" key="9">
    <source>
        <dbReference type="EMBL" id="ORY92825.1"/>
    </source>
</evidence>
<dbReference type="GO" id="GO:0015179">
    <property type="term" value="F:L-amino acid transmembrane transporter activity"/>
    <property type="evidence" value="ECO:0007669"/>
    <property type="project" value="TreeGrafter"/>
</dbReference>
<comment type="subcellular location">
    <subcellularLocation>
        <location evidence="1">Membrane</location>
        <topology evidence="1">Multi-pass membrane protein</topology>
    </subcellularLocation>
</comment>
<dbReference type="Proteomes" id="UP000193467">
    <property type="component" value="Unassembled WGS sequence"/>
</dbReference>
<feature type="transmembrane region" description="Helical" evidence="7">
    <location>
        <begin position="231"/>
        <end position="250"/>
    </location>
</feature>
<dbReference type="PANTHER" id="PTHR22950:SF461">
    <property type="entry name" value="AMINO ACID TRANSPORTER TRANSMEMBRANE DOMAIN-CONTAINING PROTEIN"/>
    <property type="match status" value="1"/>
</dbReference>
<dbReference type="Pfam" id="PF01490">
    <property type="entry name" value="Aa_trans"/>
    <property type="match status" value="1"/>
</dbReference>
<dbReference type="OrthoDB" id="40134at2759"/>
<keyword evidence="3 7" id="KW-0812">Transmembrane</keyword>
<evidence type="ECO:0000256" key="1">
    <source>
        <dbReference type="ARBA" id="ARBA00004141"/>
    </source>
</evidence>
<evidence type="ECO:0000256" key="6">
    <source>
        <dbReference type="SAM" id="MobiDB-lite"/>
    </source>
</evidence>
<feature type="region of interest" description="Disordered" evidence="6">
    <location>
        <begin position="1"/>
        <end position="23"/>
    </location>
</feature>
<evidence type="ECO:0000256" key="7">
    <source>
        <dbReference type="SAM" id="Phobius"/>
    </source>
</evidence>
<comment type="similarity">
    <text evidence="2">Belongs to the amino acid/polyamine transporter 2 family.</text>
</comment>
<reference evidence="9 10" key="1">
    <citation type="submission" date="2016-07" db="EMBL/GenBank/DDBJ databases">
        <title>Pervasive Adenine N6-methylation of Active Genes in Fungi.</title>
        <authorList>
            <consortium name="DOE Joint Genome Institute"/>
            <person name="Mondo S.J."/>
            <person name="Dannebaum R.O."/>
            <person name="Kuo R.C."/>
            <person name="Labutti K."/>
            <person name="Haridas S."/>
            <person name="Kuo A."/>
            <person name="Salamov A."/>
            <person name="Ahrendt S.R."/>
            <person name="Lipzen A."/>
            <person name="Sullivan W."/>
            <person name="Andreopoulos W.B."/>
            <person name="Clum A."/>
            <person name="Lindquist E."/>
            <person name="Daum C."/>
            <person name="Ramamoorthy G.K."/>
            <person name="Gryganskyi A."/>
            <person name="Culley D."/>
            <person name="Magnuson J.K."/>
            <person name="James T.Y."/>
            <person name="O'Malley M.A."/>
            <person name="Stajich J.E."/>
            <person name="Spatafora J.W."/>
            <person name="Visel A."/>
            <person name="Grigoriev I.V."/>
        </authorList>
    </citation>
    <scope>NUCLEOTIDE SEQUENCE [LARGE SCALE GENOMIC DNA]</scope>
    <source>
        <strain evidence="9 10">62-1032</strain>
    </source>
</reference>
<keyword evidence="4 7" id="KW-1133">Transmembrane helix</keyword>
<proteinExistence type="inferred from homology"/>
<keyword evidence="10" id="KW-1185">Reference proteome</keyword>
<feature type="transmembrane region" description="Helical" evidence="7">
    <location>
        <begin position="284"/>
        <end position="303"/>
    </location>
</feature>
<dbReference type="InterPro" id="IPR013057">
    <property type="entry name" value="AA_transpt_TM"/>
</dbReference>
<feature type="transmembrane region" description="Helical" evidence="7">
    <location>
        <begin position="199"/>
        <end position="219"/>
    </location>
</feature>
<evidence type="ECO:0000256" key="3">
    <source>
        <dbReference type="ARBA" id="ARBA00022692"/>
    </source>
</evidence>
<protein>
    <submittedName>
        <fullName evidence="9">Transmembrane amino acid transporter protein-domain-containing protein</fullName>
    </submittedName>
</protein>
<dbReference type="GO" id="GO:0016020">
    <property type="term" value="C:membrane"/>
    <property type="evidence" value="ECO:0007669"/>
    <property type="project" value="UniProtKB-SubCell"/>
</dbReference>
<evidence type="ECO:0000256" key="2">
    <source>
        <dbReference type="ARBA" id="ARBA00008066"/>
    </source>
</evidence>
<evidence type="ECO:0000256" key="4">
    <source>
        <dbReference type="ARBA" id="ARBA00022989"/>
    </source>
</evidence>
<feature type="transmembrane region" description="Helical" evidence="7">
    <location>
        <begin position="120"/>
        <end position="141"/>
    </location>
</feature>
<gene>
    <name evidence="9" type="ORF">BCR35DRAFT_327913</name>
</gene>
<organism evidence="9 10">
    <name type="scientific">Leucosporidium creatinivorum</name>
    <dbReference type="NCBI Taxonomy" id="106004"/>
    <lineage>
        <taxon>Eukaryota</taxon>
        <taxon>Fungi</taxon>
        <taxon>Dikarya</taxon>
        <taxon>Basidiomycota</taxon>
        <taxon>Pucciniomycotina</taxon>
        <taxon>Microbotryomycetes</taxon>
        <taxon>Leucosporidiales</taxon>
        <taxon>Leucosporidium</taxon>
    </lineage>
</organism>
<feature type="transmembrane region" description="Helical" evidence="7">
    <location>
        <begin position="355"/>
        <end position="377"/>
    </location>
</feature>
<sequence length="546" mass="59115">MASERISPEWNEDPSDPDKKELAQAHVKAVDYSSSATTQPSFGTLLYFAAQQRKCEEGGLGSEGALGRDDLADLPADEVERVNARRALRAATWQACFFLVVTDIIGPSSAPWAISQLGFLPGIAVYTVLGVVACYTGLLLWKMYMGLDSDRYPVRGYGDLAEKIVGGWARHTVNILQSVQLIFNVAVVILGNGQSLSQISHGRVCFSVLMLIWTLVGMIVSQLKSLRKISWLGSACVILSLFGIFINVGVVPHSLPNYSGALNQLGVVQGPTITELIHNSGFNGSLVAVMNIVYAYGGALMFVEFMTELRRPMDFWKAMCCAQVFIYVLYVFYGTFIYAFQGQFSMIPANQGISIYWAQTLTNCISLVTGLIVAALYGHVGLRSIYINIVEDLFHGPLLSSRRGMLIWFGAVVGYWSGAFIIASAVPQFSNISGLVASVCILQFSFGIPPALHLCFSLQRDAVVLHPEYDPSAVEPVVTDSWKGVGASEWWKRAVGRQWWLKSMNLTLALAALAAGGLGAYASIESIIAGFASASAATSFTCAGPV</sequence>
<feature type="transmembrane region" description="Helical" evidence="7">
    <location>
        <begin position="506"/>
        <end position="524"/>
    </location>
</feature>
<keyword evidence="5 7" id="KW-0472">Membrane</keyword>
<feature type="transmembrane region" description="Helical" evidence="7">
    <location>
        <begin position="95"/>
        <end position="114"/>
    </location>
</feature>
<name>A0A1Y2G4G3_9BASI</name>
<evidence type="ECO:0000313" key="10">
    <source>
        <dbReference type="Proteomes" id="UP000193467"/>
    </source>
</evidence>
<dbReference type="STRING" id="106004.A0A1Y2G4G3"/>
<comment type="caution">
    <text evidence="9">The sequence shown here is derived from an EMBL/GenBank/DDBJ whole genome shotgun (WGS) entry which is preliminary data.</text>
</comment>